<proteinExistence type="predicted"/>
<keyword evidence="2" id="KW-1185">Reference proteome</keyword>
<name>A0ABT9H4J4_9SPHN</name>
<comment type="caution">
    <text evidence="1">The sequence shown here is derived from an EMBL/GenBank/DDBJ whole genome shotgun (WGS) entry which is preliminary data.</text>
</comment>
<evidence type="ECO:0000313" key="1">
    <source>
        <dbReference type="EMBL" id="MDP4538226.1"/>
    </source>
</evidence>
<protein>
    <recommendedName>
        <fullName evidence="3">GIY-YIG domain-containing protein</fullName>
    </recommendedName>
</protein>
<dbReference type="RefSeq" id="WP_305928370.1">
    <property type="nucleotide sequence ID" value="NZ_JAVAIL010000001.1"/>
</dbReference>
<evidence type="ECO:0000313" key="2">
    <source>
        <dbReference type="Proteomes" id="UP001235664"/>
    </source>
</evidence>
<dbReference type="Proteomes" id="UP001235664">
    <property type="component" value="Unassembled WGS sequence"/>
</dbReference>
<sequence length="115" mass="12747">MSLTIEWPGQFGRTHAFELYPIGTTFNEVGGVYIFCKPYPGRQWQALYVGETGNLNERLNTALQRHQAWPSCQSGGATHICAKVIGSGVSGRMERLALETELRHSLNPPCNRQAA</sequence>
<dbReference type="EMBL" id="JAVAIL010000001">
    <property type="protein sequence ID" value="MDP4538226.1"/>
    <property type="molecule type" value="Genomic_DNA"/>
</dbReference>
<accession>A0ABT9H4J4</accession>
<organism evidence="1 2">
    <name type="scientific">Qipengyuania benthica</name>
    <dbReference type="NCBI Taxonomy" id="3067651"/>
    <lineage>
        <taxon>Bacteria</taxon>
        <taxon>Pseudomonadati</taxon>
        <taxon>Pseudomonadota</taxon>
        <taxon>Alphaproteobacteria</taxon>
        <taxon>Sphingomonadales</taxon>
        <taxon>Erythrobacteraceae</taxon>
        <taxon>Qipengyuania</taxon>
    </lineage>
</organism>
<gene>
    <name evidence="1" type="ORF">Q9K01_01110</name>
</gene>
<evidence type="ECO:0008006" key="3">
    <source>
        <dbReference type="Google" id="ProtNLM"/>
    </source>
</evidence>
<reference evidence="1 2" key="1">
    <citation type="submission" date="2023-08" db="EMBL/GenBank/DDBJ databases">
        <title>genomic of DY56.</title>
        <authorList>
            <person name="Wang Y."/>
        </authorList>
    </citation>
    <scope>NUCLEOTIDE SEQUENCE [LARGE SCALE GENOMIC DNA]</scope>
    <source>
        <strain evidence="1 2">DY56-A-20</strain>
    </source>
</reference>